<dbReference type="EMBL" id="BKCJ010003556">
    <property type="protein sequence ID" value="GEU55803.1"/>
    <property type="molecule type" value="Genomic_DNA"/>
</dbReference>
<organism evidence="1">
    <name type="scientific">Tanacetum cinerariifolium</name>
    <name type="common">Dalmatian daisy</name>
    <name type="synonym">Chrysanthemum cinerariifolium</name>
    <dbReference type="NCBI Taxonomy" id="118510"/>
    <lineage>
        <taxon>Eukaryota</taxon>
        <taxon>Viridiplantae</taxon>
        <taxon>Streptophyta</taxon>
        <taxon>Embryophyta</taxon>
        <taxon>Tracheophyta</taxon>
        <taxon>Spermatophyta</taxon>
        <taxon>Magnoliopsida</taxon>
        <taxon>eudicotyledons</taxon>
        <taxon>Gunneridae</taxon>
        <taxon>Pentapetalae</taxon>
        <taxon>asterids</taxon>
        <taxon>campanulids</taxon>
        <taxon>Asterales</taxon>
        <taxon>Asteraceae</taxon>
        <taxon>Asteroideae</taxon>
        <taxon>Anthemideae</taxon>
        <taxon>Anthemidinae</taxon>
        <taxon>Tanacetum</taxon>
    </lineage>
</organism>
<evidence type="ECO:0000313" key="1">
    <source>
        <dbReference type="EMBL" id="GEU55803.1"/>
    </source>
</evidence>
<name>A0A6L2L1P1_TANCI</name>
<gene>
    <name evidence="1" type="ORF">Tci_027781</name>
</gene>
<reference evidence="1" key="1">
    <citation type="journal article" date="2019" name="Sci. Rep.">
        <title>Draft genome of Tanacetum cinerariifolium, the natural source of mosquito coil.</title>
        <authorList>
            <person name="Yamashiro T."/>
            <person name="Shiraishi A."/>
            <person name="Satake H."/>
            <person name="Nakayama K."/>
        </authorList>
    </citation>
    <scope>NUCLEOTIDE SEQUENCE</scope>
</reference>
<protein>
    <submittedName>
        <fullName evidence="1">Uncharacterized protein</fullName>
    </submittedName>
</protein>
<comment type="caution">
    <text evidence="1">The sequence shown here is derived from an EMBL/GenBank/DDBJ whole genome shotgun (WGS) entry which is preliminary data.</text>
</comment>
<sequence length="293" mass="34577">MNHKIDEWIELLKSLPMETNEEDVAKHEHREQQNLGFENTNFESQATSSFDVIHTSRDLPKRSRFDIGTMMELFLSLIFRLYWIRRDQELLGFPFGQFLDEDLADIGDDVDINTLTMEKYLVLIQDNIRPYVVKPEIGDDFKFEINRNFMKKLRHKLFKGTDDEDAYKHVPRYMALTQDNIRSSVVKPKISEDVEFKINRNFMTELKRKVFKGSDFLHMIRHPTRIMLDSKGFIPLMTPTQALKSIQVMADHLRNWYDGATTRERIDGSSDTKKLNENIHAFQEVARHAKGYI</sequence>
<proteinExistence type="predicted"/>
<dbReference type="AlphaFoldDB" id="A0A6L2L1P1"/>
<accession>A0A6L2L1P1</accession>